<keyword evidence="1 6" id="KW-0645">Protease</keyword>
<evidence type="ECO:0000256" key="6">
    <source>
        <dbReference type="RuleBase" id="RU003983"/>
    </source>
</evidence>
<organism evidence="8 9">
    <name type="scientific">Methylophilus medardicus</name>
    <dbReference type="NCBI Taxonomy" id="2588534"/>
    <lineage>
        <taxon>Bacteria</taxon>
        <taxon>Pseudomonadati</taxon>
        <taxon>Pseudomonadota</taxon>
        <taxon>Betaproteobacteria</taxon>
        <taxon>Nitrosomonadales</taxon>
        <taxon>Methylophilaceae</taxon>
        <taxon>Methylophilus</taxon>
    </lineage>
</organism>
<name>A0A5B8CRY5_9PROT</name>
<keyword evidence="9" id="KW-1185">Reference proteome</keyword>
<evidence type="ECO:0000256" key="3">
    <source>
        <dbReference type="ARBA" id="ARBA00022801"/>
    </source>
</evidence>
<gene>
    <name evidence="8" type="ORF">FIU01_04650</name>
</gene>
<evidence type="ECO:0000256" key="4">
    <source>
        <dbReference type="ARBA" id="ARBA00022833"/>
    </source>
</evidence>
<dbReference type="Gene3D" id="3.30.2010.10">
    <property type="entry name" value="Metalloproteases ('zincins'), catalytic domain"/>
    <property type="match status" value="1"/>
</dbReference>
<dbReference type="InterPro" id="IPR051156">
    <property type="entry name" value="Mito/Outer_Membr_Metalloprot"/>
</dbReference>
<evidence type="ECO:0000256" key="2">
    <source>
        <dbReference type="ARBA" id="ARBA00022723"/>
    </source>
</evidence>
<reference evidence="9" key="1">
    <citation type="journal article" date="2019" name="ISME J.">
        <title>Evolution in action: habitat transition from sediment to the pelagial leads to genome streamlining in Methylophilaceae.</title>
        <authorList>
            <person name="Salcher M."/>
            <person name="Schaefle D."/>
            <person name="Kaspar M."/>
            <person name="Neuenschwander S.M."/>
            <person name="Ghai R."/>
        </authorList>
    </citation>
    <scope>NUCLEOTIDE SEQUENCE [LARGE SCALE GENOMIC DNA]</scope>
    <source>
        <strain evidence="9">MMS-M-51</strain>
    </source>
</reference>
<evidence type="ECO:0000259" key="7">
    <source>
        <dbReference type="Pfam" id="PF01435"/>
    </source>
</evidence>
<dbReference type="Pfam" id="PF01435">
    <property type="entry name" value="Peptidase_M48"/>
    <property type="match status" value="1"/>
</dbReference>
<dbReference type="GO" id="GO:0046872">
    <property type="term" value="F:metal ion binding"/>
    <property type="evidence" value="ECO:0007669"/>
    <property type="project" value="UniProtKB-KW"/>
</dbReference>
<dbReference type="GO" id="GO:0051603">
    <property type="term" value="P:proteolysis involved in protein catabolic process"/>
    <property type="evidence" value="ECO:0007669"/>
    <property type="project" value="TreeGrafter"/>
</dbReference>
<accession>A0A5B8CRY5</accession>
<feature type="domain" description="Peptidase M48" evidence="7">
    <location>
        <begin position="98"/>
        <end position="277"/>
    </location>
</feature>
<comment type="similarity">
    <text evidence="6">Belongs to the peptidase M48 family.</text>
</comment>
<evidence type="ECO:0000256" key="1">
    <source>
        <dbReference type="ARBA" id="ARBA00022670"/>
    </source>
</evidence>
<dbReference type="PANTHER" id="PTHR22726:SF1">
    <property type="entry name" value="METALLOENDOPEPTIDASE OMA1, MITOCHONDRIAL"/>
    <property type="match status" value="1"/>
</dbReference>
<evidence type="ECO:0000313" key="9">
    <source>
        <dbReference type="Proteomes" id="UP000311008"/>
    </source>
</evidence>
<dbReference type="OrthoDB" id="9810445at2"/>
<protein>
    <submittedName>
        <fullName evidence="8">Peptidase</fullName>
    </submittedName>
</protein>
<dbReference type="KEGG" id="mmec:FIU01_04650"/>
<dbReference type="EMBL" id="CP040946">
    <property type="protein sequence ID" value="QDC43880.1"/>
    <property type="molecule type" value="Genomic_DNA"/>
</dbReference>
<dbReference type="RefSeq" id="WP_140003224.1">
    <property type="nucleotide sequence ID" value="NZ_CP040946.1"/>
</dbReference>
<comment type="cofactor">
    <cofactor evidence="6">
        <name>Zn(2+)</name>
        <dbReference type="ChEBI" id="CHEBI:29105"/>
    </cofactor>
    <text evidence="6">Binds 1 zinc ion per subunit.</text>
</comment>
<dbReference type="AlphaFoldDB" id="A0A5B8CRY5"/>
<keyword evidence="2" id="KW-0479">Metal-binding</keyword>
<evidence type="ECO:0000256" key="5">
    <source>
        <dbReference type="ARBA" id="ARBA00023049"/>
    </source>
</evidence>
<proteinExistence type="inferred from homology"/>
<dbReference type="GO" id="GO:0004222">
    <property type="term" value="F:metalloendopeptidase activity"/>
    <property type="evidence" value="ECO:0007669"/>
    <property type="project" value="InterPro"/>
</dbReference>
<dbReference type="Proteomes" id="UP000311008">
    <property type="component" value="Chromosome"/>
</dbReference>
<dbReference type="GO" id="GO:0016020">
    <property type="term" value="C:membrane"/>
    <property type="evidence" value="ECO:0007669"/>
    <property type="project" value="TreeGrafter"/>
</dbReference>
<sequence>MRRYIKQAVTVALISGLSWQPAAGLDFKGALKDAVDAQLGNGRKAEAAPASATPQNTGTAQDKLANINWKNPSQEEEIAVGRNVTGTILGAAPLVNDPQLQRYVNKVGRWVASQSERAELPWRFGVIESTDVNAFAAPGGYILITKGLYQRLTSEAQLAGVLGHEIAHVVQKHHLKVMQKQALLDAGGAFLKEKISKNTLTQRAVSTGAEISARNLDKSAEFEADSMGTVLAARAGYEAYGLAEVLQDMETISNQDSSMALLFKTHPHPDDRVAQLSMVSGDQIDNISGGKTLENRLYQLK</sequence>
<keyword evidence="5 6" id="KW-0482">Metalloprotease</keyword>
<dbReference type="InterPro" id="IPR001915">
    <property type="entry name" value="Peptidase_M48"/>
</dbReference>
<dbReference type="PANTHER" id="PTHR22726">
    <property type="entry name" value="METALLOENDOPEPTIDASE OMA1"/>
    <property type="match status" value="1"/>
</dbReference>
<keyword evidence="4 6" id="KW-0862">Zinc</keyword>
<evidence type="ECO:0000313" key="8">
    <source>
        <dbReference type="EMBL" id="QDC43880.1"/>
    </source>
</evidence>
<keyword evidence="3 6" id="KW-0378">Hydrolase</keyword>